<dbReference type="InterPro" id="IPR036068">
    <property type="entry name" value="Nicotinate_pribotase-like_C"/>
</dbReference>
<dbReference type="PIRSF" id="PIRSF000484">
    <property type="entry name" value="NAPRT"/>
    <property type="match status" value="1"/>
</dbReference>
<evidence type="ECO:0000313" key="12">
    <source>
        <dbReference type="Proteomes" id="UP000626210"/>
    </source>
</evidence>
<dbReference type="NCBIfam" id="NF003704">
    <property type="entry name" value="PRK05321.1"/>
    <property type="match status" value="1"/>
</dbReference>
<evidence type="ECO:0000256" key="5">
    <source>
        <dbReference type="ARBA" id="ARBA00022598"/>
    </source>
</evidence>
<evidence type="ECO:0000259" key="10">
    <source>
        <dbReference type="Pfam" id="PF17767"/>
    </source>
</evidence>
<reference evidence="12" key="1">
    <citation type="journal article" date="2019" name="Int. J. Syst. Evol. Microbiol.">
        <title>The Global Catalogue of Microorganisms (GCM) 10K type strain sequencing project: providing services to taxonomists for standard genome sequencing and annotation.</title>
        <authorList>
            <consortium name="The Broad Institute Genomics Platform"/>
            <consortium name="The Broad Institute Genome Sequencing Center for Infectious Disease"/>
            <person name="Wu L."/>
            <person name="Ma J."/>
        </authorList>
    </citation>
    <scope>NUCLEOTIDE SEQUENCE [LARGE SCALE GENOMIC DNA]</scope>
    <source>
        <strain evidence="12">KCTC 23314</strain>
    </source>
</reference>
<keyword evidence="5 7" id="KW-0436">Ligase</keyword>
<keyword evidence="12" id="KW-1185">Reference proteome</keyword>
<keyword evidence="11" id="KW-0808">Transferase</keyword>
<evidence type="ECO:0000256" key="8">
    <source>
        <dbReference type="RuleBase" id="RU003838"/>
    </source>
</evidence>
<dbReference type="NCBIfam" id="TIGR01514">
    <property type="entry name" value="NAPRTase"/>
    <property type="match status" value="1"/>
</dbReference>
<dbReference type="EMBL" id="BMYK01000007">
    <property type="protein sequence ID" value="GHC83945.1"/>
    <property type="molecule type" value="Genomic_DNA"/>
</dbReference>
<feature type="domain" description="Nicotinate/nicotinamide phosphoribosyltransferase" evidence="9">
    <location>
        <begin position="161"/>
        <end position="394"/>
    </location>
</feature>
<dbReference type="CDD" id="cd01401">
    <property type="entry name" value="PncB_like"/>
    <property type="match status" value="1"/>
</dbReference>
<keyword evidence="11" id="KW-0328">Glycosyltransferase</keyword>
<accession>A0ABQ3G1U3</accession>
<feature type="modified residue" description="Phosphohistidine; by autocatalysis" evidence="7">
    <location>
        <position position="217"/>
    </location>
</feature>
<evidence type="ECO:0000256" key="3">
    <source>
        <dbReference type="ARBA" id="ARBA00013236"/>
    </source>
</evidence>
<proteinExistence type="inferred from homology"/>
<comment type="function">
    <text evidence="7 8">Catalyzes the synthesis of beta-nicotinate D-ribonucleotide from nicotinate and 5-phospho-D-ribose 1-phosphate at the expense of ATP.</text>
</comment>
<comment type="caution">
    <text evidence="11">The sequence shown here is derived from an EMBL/GenBank/DDBJ whole genome shotgun (WGS) entry which is preliminary data.</text>
</comment>
<dbReference type="Pfam" id="PF04095">
    <property type="entry name" value="NAPRTase"/>
    <property type="match status" value="1"/>
</dbReference>
<dbReference type="SUPFAM" id="SSF54675">
    <property type="entry name" value="Nicotinate/Quinolinate PRTase N-terminal domain-like"/>
    <property type="match status" value="1"/>
</dbReference>
<evidence type="ECO:0000256" key="2">
    <source>
        <dbReference type="ARBA" id="ARBA00010897"/>
    </source>
</evidence>
<name>A0ABQ3G1U3_9BURK</name>
<protein>
    <recommendedName>
        <fullName evidence="3 7">Nicotinate phosphoribosyltransferase</fullName>
        <shortName evidence="7">NAPRTase</shortName>
        <ecNumber evidence="3 7">6.3.4.21</ecNumber>
    </recommendedName>
</protein>
<evidence type="ECO:0000256" key="7">
    <source>
        <dbReference type="HAMAP-Rule" id="MF_00570"/>
    </source>
</evidence>
<evidence type="ECO:0000256" key="6">
    <source>
        <dbReference type="ARBA" id="ARBA00022642"/>
    </source>
</evidence>
<comment type="PTM">
    <text evidence="7 8">Transiently phosphorylated on a His residue during the reaction cycle. Phosphorylation strongly increases the affinity for substrates and increases the rate of nicotinate D-ribonucleotide production. Dephosphorylation regenerates the low-affinity form of the enzyme, leading to product release.</text>
</comment>
<comment type="similarity">
    <text evidence="2 7 8">Belongs to the NAPRTase family.</text>
</comment>
<sequence>MILSSLLDTDLYKFTMMQVVLHQFPGAQVEYRFKCRNSVPLAPYVNEIREEIRHLCTLRFQDAELNYLRSLRFIKSDFVDFLGLFKLNEKYIEVQPLASGDIEISIRGPWLHTILFEIPVLAIVNEVYFRNTATSARLEQGRARLDRKIAQLQGEGLADLKIADYGTRRRFSKTWHEEVLRRLAERLGTGPHGQLAGTSNVLYAMKLGMTPLGTVAHEYLQACQALGPRLRDSQVFAFDSWAKEYRGDLGIALSDVYGMNAFLRDFDMYFCKLFDGARHDSGDPFTWGERLIEHYRHNRVDPHTKTLIFSDGLTVPRTIELYQRFRGRCQLAFGIGTNLTNDLGDPPDHVPLQIVIKMVRCNGQPVAKLSDTPSKNMCDDEKYLAYLRQVFEIEQPAA</sequence>
<dbReference type="Proteomes" id="UP000626210">
    <property type="component" value="Unassembled WGS sequence"/>
</dbReference>
<evidence type="ECO:0000313" key="11">
    <source>
        <dbReference type="EMBL" id="GHC83945.1"/>
    </source>
</evidence>
<keyword evidence="6 7" id="KW-0662">Pyridine nucleotide biosynthesis</keyword>
<dbReference type="InterPro" id="IPR040727">
    <property type="entry name" value="NAPRTase_N"/>
</dbReference>
<dbReference type="InterPro" id="IPR041525">
    <property type="entry name" value="N/Namide_PRibTrfase"/>
</dbReference>
<dbReference type="PANTHER" id="PTHR11098">
    <property type="entry name" value="NICOTINATE PHOSPHORIBOSYLTRANSFERASE"/>
    <property type="match status" value="1"/>
</dbReference>
<gene>
    <name evidence="7 11" type="primary">pncB</name>
    <name evidence="11" type="ORF">GCM10007320_27940</name>
</gene>
<dbReference type="Gene3D" id="3.20.140.10">
    <property type="entry name" value="nicotinate phosphoribosyltransferase"/>
    <property type="match status" value="1"/>
</dbReference>
<evidence type="ECO:0000256" key="4">
    <source>
        <dbReference type="ARBA" id="ARBA00022553"/>
    </source>
</evidence>
<dbReference type="RefSeq" id="WP_189687560.1">
    <property type="nucleotide sequence ID" value="NZ_BMYK01000007.1"/>
</dbReference>
<dbReference type="InterPro" id="IPR006406">
    <property type="entry name" value="Nic_PRibTrfase"/>
</dbReference>
<evidence type="ECO:0000259" key="9">
    <source>
        <dbReference type="Pfam" id="PF04095"/>
    </source>
</evidence>
<dbReference type="EC" id="6.3.4.21" evidence="3 7"/>
<dbReference type="HAMAP" id="MF_00570">
    <property type="entry name" value="NAPRTase"/>
    <property type="match status" value="1"/>
</dbReference>
<comment type="catalytic activity">
    <reaction evidence="7 8">
        <text>5-phospho-alpha-D-ribose 1-diphosphate + nicotinate + ATP + H2O = nicotinate beta-D-ribonucleotide + ADP + phosphate + diphosphate</text>
        <dbReference type="Rhea" id="RHEA:36163"/>
        <dbReference type="ChEBI" id="CHEBI:15377"/>
        <dbReference type="ChEBI" id="CHEBI:30616"/>
        <dbReference type="ChEBI" id="CHEBI:32544"/>
        <dbReference type="ChEBI" id="CHEBI:33019"/>
        <dbReference type="ChEBI" id="CHEBI:43474"/>
        <dbReference type="ChEBI" id="CHEBI:57502"/>
        <dbReference type="ChEBI" id="CHEBI:58017"/>
        <dbReference type="ChEBI" id="CHEBI:456216"/>
        <dbReference type="EC" id="6.3.4.21"/>
    </reaction>
</comment>
<dbReference type="SUPFAM" id="SSF51690">
    <property type="entry name" value="Nicotinate/Quinolinate PRTase C-terminal domain-like"/>
    <property type="match status" value="1"/>
</dbReference>
<comment type="pathway">
    <text evidence="1 7 8">Cofactor biosynthesis; NAD(+) biosynthesis; nicotinate D-ribonucleotide from nicotinate: step 1/1.</text>
</comment>
<feature type="domain" description="Nicotinate phosphoribosyltransferase N-terminal" evidence="10">
    <location>
        <begin position="7"/>
        <end position="125"/>
    </location>
</feature>
<dbReference type="GO" id="GO:0016757">
    <property type="term" value="F:glycosyltransferase activity"/>
    <property type="evidence" value="ECO:0007669"/>
    <property type="project" value="UniProtKB-KW"/>
</dbReference>
<keyword evidence="4 7" id="KW-0597">Phosphoprotein</keyword>
<dbReference type="Pfam" id="PF17767">
    <property type="entry name" value="NAPRTase_N"/>
    <property type="match status" value="1"/>
</dbReference>
<dbReference type="InterPro" id="IPR007229">
    <property type="entry name" value="Nic_PRibTrfase-Fam"/>
</dbReference>
<dbReference type="PANTHER" id="PTHR11098:SF1">
    <property type="entry name" value="NICOTINATE PHOSPHORIBOSYLTRANSFERASE"/>
    <property type="match status" value="1"/>
</dbReference>
<organism evidence="11 12">
    <name type="scientific">Pseudorhodoferax aquiterrae</name>
    <dbReference type="NCBI Taxonomy" id="747304"/>
    <lineage>
        <taxon>Bacteria</taxon>
        <taxon>Pseudomonadati</taxon>
        <taxon>Pseudomonadota</taxon>
        <taxon>Betaproteobacteria</taxon>
        <taxon>Burkholderiales</taxon>
        <taxon>Comamonadaceae</taxon>
    </lineage>
</organism>
<evidence type="ECO:0000256" key="1">
    <source>
        <dbReference type="ARBA" id="ARBA00004952"/>
    </source>
</evidence>